<feature type="coiled-coil region" evidence="1">
    <location>
        <begin position="47"/>
        <end position="120"/>
    </location>
</feature>
<sequence>MMQPSWPRGPAALRGQGGGAAGVLAFRQGELGRNASESLPRGAWAMVERLQEAATAERAELERERSTLVEERAQLEEARKLFEARGRATSVAYEQPLSKIKREQEALEEVHDEAVAAQMEARVPLQVAAECEEAADRRARDLASWEDQVVKCEEAGTREETLAKREDTVLRVEAELHLHV</sequence>
<dbReference type="Proteomes" id="UP000479710">
    <property type="component" value="Unassembled WGS sequence"/>
</dbReference>
<accession>A0A6G1EEZ0</accession>
<gene>
    <name evidence="2" type="ORF">E2562_005288</name>
</gene>
<dbReference type="EMBL" id="SPHZ02000003">
    <property type="protein sequence ID" value="KAF0923327.1"/>
    <property type="molecule type" value="Genomic_DNA"/>
</dbReference>
<evidence type="ECO:0000256" key="1">
    <source>
        <dbReference type="SAM" id="Coils"/>
    </source>
</evidence>
<name>A0A6G1EEZ0_9ORYZ</name>
<reference evidence="2 3" key="1">
    <citation type="submission" date="2019-11" db="EMBL/GenBank/DDBJ databases">
        <title>Whole genome sequence of Oryza granulata.</title>
        <authorList>
            <person name="Li W."/>
        </authorList>
    </citation>
    <scope>NUCLEOTIDE SEQUENCE [LARGE SCALE GENOMIC DNA]</scope>
    <source>
        <strain evidence="3">cv. Menghai</strain>
        <tissue evidence="2">Leaf</tissue>
    </source>
</reference>
<evidence type="ECO:0000313" key="3">
    <source>
        <dbReference type="Proteomes" id="UP000479710"/>
    </source>
</evidence>
<keyword evidence="1" id="KW-0175">Coiled coil</keyword>
<protein>
    <submittedName>
        <fullName evidence="2">Uncharacterized protein</fullName>
    </submittedName>
</protein>
<organism evidence="2 3">
    <name type="scientific">Oryza meyeriana var. granulata</name>
    <dbReference type="NCBI Taxonomy" id="110450"/>
    <lineage>
        <taxon>Eukaryota</taxon>
        <taxon>Viridiplantae</taxon>
        <taxon>Streptophyta</taxon>
        <taxon>Embryophyta</taxon>
        <taxon>Tracheophyta</taxon>
        <taxon>Spermatophyta</taxon>
        <taxon>Magnoliopsida</taxon>
        <taxon>Liliopsida</taxon>
        <taxon>Poales</taxon>
        <taxon>Poaceae</taxon>
        <taxon>BOP clade</taxon>
        <taxon>Oryzoideae</taxon>
        <taxon>Oryzeae</taxon>
        <taxon>Oryzinae</taxon>
        <taxon>Oryza</taxon>
        <taxon>Oryza meyeriana</taxon>
    </lineage>
</organism>
<comment type="caution">
    <text evidence="2">The sequence shown here is derived from an EMBL/GenBank/DDBJ whole genome shotgun (WGS) entry which is preliminary data.</text>
</comment>
<evidence type="ECO:0000313" key="2">
    <source>
        <dbReference type="EMBL" id="KAF0923327.1"/>
    </source>
</evidence>
<proteinExistence type="predicted"/>
<keyword evidence="3" id="KW-1185">Reference proteome</keyword>
<dbReference type="AlphaFoldDB" id="A0A6G1EEZ0"/>